<evidence type="ECO:0000313" key="7">
    <source>
        <dbReference type="Proteomes" id="UP000807371"/>
    </source>
</evidence>
<keyword evidence="7" id="KW-1185">Reference proteome</keyword>
<dbReference type="PANTHER" id="PTHR34384:SF5">
    <property type="entry name" value="L-2,3-DIAMINOPROPANOATE--CITRATE LIGASE"/>
    <property type="match status" value="1"/>
</dbReference>
<name>A0ABS0NG07_9ACTN</name>
<dbReference type="Pfam" id="PF04183">
    <property type="entry name" value="IucA_IucC"/>
    <property type="match status" value="1"/>
</dbReference>
<feature type="domain" description="Aerobactin siderophore biosynthesis IucA/IucC-like C-terminal" evidence="5">
    <location>
        <begin position="482"/>
        <end position="641"/>
    </location>
</feature>
<evidence type="ECO:0000256" key="3">
    <source>
        <dbReference type="SAM" id="MobiDB-lite"/>
    </source>
</evidence>
<evidence type="ECO:0000259" key="5">
    <source>
        <dbReference type="Pfam" id="PF06276"/>
    </source>
</evidence>
<dbReference type="EMBL" id="JACYXC010000001">
    <property type="protein sequence ID" value="MBH5334131.1"/>
    <property type="molecule type" value="Genomic_DNA"/>
</dbReference>
<evidence type="ECO:0000256" key="1">
    <source>
        <dbReference type="ARBA" id="ARBA00004924"/>
    </source>
</evidence>
<feature type="compositionally biased region" description="Basic residues" evidence="3">
    <location>
        <begin position="10"/>
        <end position="39"/>
    </location>
</feature>
<dbReference type="Pfam" id="PF06276">
    <property type="entry name" value="FhuF"/>
    <property type="match status" value="1"/>
</dbReference>
<dbReference type="Gene3D" id="1.10.510.40">
    <property type="match status" value="1"/>
</dbReference>
<reference evidence="6 7" key="1">
    <citation type="submission" date="2020-09" db="EMBL/GenBank/DDBJ databases">
        <title>Biosynthesis of the nuclear factor of activated T cells inhibitor NFAT-133 and its congeners in Streptomyces pactum.</title>
        <authorList>
            <person name="Zhou W."/>
            <person name="Posri P."/>
            <person name="Abugrain M.E."/>
            <person name="Weisberg A.J."/>
            <person name="Chang J.H."/>
            <person name="Mahmud T."/>
        </authorList>
    </citation>
    <scope>NUCLEOTIDE SEQUENCE [LARGE SCALE GENOMIC DNA]</scope>
    <source>
        <strain evidence="6 7">ATCC 27456</strain>
    </source>
</reference>
<evidence type="ECO:0000259" key="4">
    <source>
        <dbReference type="Pfam" id="PF04183"/>
    </source>
</evidence>
<dbReference type="Proteomes" id="UP000807371">
    <property type="component" value="Unassembled WGS sequence"/>
</dbReference>
<dbReference type="InterPro" id="IPR037455">
    <property type="entry name" value="LucA/IucC-like"/>
</dbReference>
<protein>
    <submittedName>
        <fullName evidence="6">IucA/IucC family siderophore biosynthesis protein</fullName>
    </submittedName>
</protein>
<accession>A0ABS0NG07</accession>
<comment type="pathway">
    <text evidence="1">Siderophore biosynthesis.</text>
</comment>
<dbReference type="InterPro" id="IPR007310">
    <property type="entry name" value="Aerobactin_biosyn_IucA/IucC_N"/>
</dbReference>
<gene>
    <name evidence="6" type="ORF">IHE55_04665</name>
</gene>
<sequence>MTEQAPHHGTAPRRPRTGRPPRLRRPAGRHRSSRPRRPSPRPPRPPSPPPPPAHATPAATTVPPAGPPCEGHPAPGRGPGAAAAPAPDVEERAVLCAVVTALLREDAYGLRGRSRPDRRPDGDWLHVPVGEAGRLALPVGPDGFLSDTALRRPLVEHHPAGGTAVRTLTTLDAVLAVLRHAVTDEPDRYDTFVTECRAELAAVRHLARIRPQVLAGLASAYGDRPAERWTGLTGALAYDTLAAFRAHPVHPTGRARHGLAPHRQAAYAPETHPVFPVRWVLLPRAAVTGDTTRLPGWWPPAARLGHPALDHSHLALPVHPLTAEEALPAALETTGLAPAARWTDPAGHPRPLVRPTLSMRTVAVTDDPAVHLKLPLPTATLGALNRRTVKPGTLTDGAVAQRLMEEVRAREPALARTLLLADETGHLHAGHELLAVLVRRYPAGLDRCQVVPVAALPAATPAGPPVAVALAEHFYGGDLTAFLGAYLDTLFTVHTLLFGHGVALEAHQQNTSVVLDRPGGGRPRLRLLIKDHDGPRVHPGRLAAALGPGGARRAAALCRFDDPRITVDTDGPLADVFTTITVHLCAAAPLHALAAAGSRRPPAGLLRDRLAAAVARLGTTPGSSGAVLRARLFDVDHLPVKAMVTAGTLYSKRRSGAADINKHYTSGPNYLRRAMP</sequence>
<feature type="region of interest" description="Disordered" evidence="3">
    <location>
        <begin position="1"/>
        <end position="86"/>
    </location>
</feature>
<dbReference type="InterPro" id="IPR022770">
    <property type="entry name" value="IucA/IucC-like_C"/>
</dbReference>
<proteinExistence type="inferred from homology"/>
<dbReference type="PANTHER" id="PTHR34384">
    <property type="entry name" value="L-2,3-DIAMINOPROPANOATE--CITRATE LIGASE"/>
    <property type="match status" value="1"/>
</dbReference>
<organism evidence="6 7">
    <name type="scientific">Streptomyces pactum</name>
    <dbReference type="NCBI Taxonomy" id="68249"/>
    <lineage>
        <taxon>Bacteria</taxon>
        <taxon>Bacillati</taxon>
        <taxon>Actinomycetota</taxon>
        <taxon>Actinomycetes</taxon>
        <taxon>Kitasatosporales</taxon>
        <taxon>Streptomycetaceae</taxon>
        <taxon>Streptomyces</taxon>
    </lineage>
</organism>
<feature type="domain" description="Aerobactin siderophore biosynthesis IucA/IucC N-terminal" evidence="4">
    <location>
        <begin position="243"/>
        <end position="456"/>
    </location>
</feature>
<comment type="caution">
    <text evidence="6">The sequence shown here is derived from an EMBL/GenBank/DDBJ whole genome shotgun (WGS) entry which is preliminary data.</text>
</comment>
<evidence type="ECO:0000313" key="6">
    <source>
        <dbReference type="EMBL" id="MBH5334131.1"/>
    </source>
</evidence>
<evidence type="ECO:0000256" key="2">
    <source>
        <dbReference type="ARBA" id="ARBA00007832"/>
    </source>
</evidence>
<feature type="compositionally biased region" description="Pro residues" evidence="3">
    <location>
        <begin position="40"/>
        <end position="54"/>
    </location>
</feature>
<comment type="similarity">
    <text evidence="2">Belongs to the IucA/IucC family.</text>
</comment>